<dbReference type="OrthoDB" id="265717at2759"/>
<organism evidence="2 3">
    <name type="scientific">Cercospora zeae-maydis SCOH1-5</name>
    <dbReference type="NCBI Taxonomy" id="717836"/>
    <lineage>
        <taxon>Eukaryota</taxon>
        <taxon>Fungi</taxon>
        <taxon>Dikarya</taxon>
        <taxon>Ascomycota</taxon>
        <taxon>Pezizomycotina</taxon>
        <taxon>Dothideomycetes</taxon>
        <taxon>Dothideomycetidae</taxon>
        <taxon>Mycosphaerellales</taxon>
        <taxon>Mycosphaerellaceae</taxon>
        <taxon>Cercospora</taxon>
    </lineage>
</organism>
<dbReference type="AlphaFoldDB" id="A0A6A6FVQ7"/>
<dbReference type="PANTHER" id="PTHR47332">
    <property type="entry name" value="SET DOMAIN-CONTAINING PROTEIN 5"/>
    <property type="match status" value="1"/>
</dbReference>
<name>A0A6A6FVQ7_9PEZI</name>
<dbReference type="Proteomes" id="UP000799539">
    <property type="component" value="Unassembled WGS sequence"/>
</dbReference>
<keyword evidence="3" id="KW-1185">Reference proteome</keyword>
<gene>
    <name evidence="2" type="ORF">CERZMDRAFT_92126</name>
</gene>
<evidence type="ECO:0000313" key="2">
    <source>
        <dbReference type="EMBL" id="KAF2217481.1"/>
    </source>
</evidence>
<dbReference type="InterPro" id="IPR046341">
    <property type="entry name" value="SET_dom_sf"/>
</dbReference>
<dbReference type="SUPFAM" id="SSF82199">
    <property type="entry name" value="SET domain"/>
    <property type="match status" value="1"/>
</dbReference>
<dbReference type="InterPro" id="IPR001214">
    <property type="entry name" value="SET_dom"/>
</dbReference>
<dbReference type="Gene3D" id="2.170.270.10">
    <property type="entry name" value="SET domain"/>
    <property type="match status" value="1"/>
</dbReference>
<accession>A0A6A6FVQ7</accession>
<dbReference type="CDD" id="cd20071">
    <property type="entry name" value="SET_SMYD"/>
    <property type="match status" value="1"/>
</dbReference>
<dbReference type="PROSITE" id="PS50280">
    <property type="entry name" value="SET"/>
    <property type="match status" value="1"/>
</dbReference>
<reference evidence="2" key="1">
    <citation type="journal article" date="2020" name="Stud. Mycol.">
        <title>101 Dothideomycetes genomes: a test case for predicting lifestyles and emergence of pathogens.</title>
        <authorList>
            <person name="Haridas S."/>
            <person name="Albert R."/>
            <person name="Binder M."/>
            <person name="Bloem J."/>
            <person name="Labutti K."/>
            <person name="Salamov A."/>
            <person name="Andreopoulos B."/>
            <person name="Baker S."/>
            <person name="Barry K."/>
            <person name="Bills G."/>
            <person name="Bluhm B."/>
            <person name="Cannon C."/>
            <person name="Castanera R."/>
            <person name="Culley D."/>
            <person name="Daum C."/>
            <person name="Ezra D."/>
            <person name="Gonzalez J."/>
            <person name="Henrissat B."/>
            <person name="Kuo A."/>
            <person name="Liang C."/>
            <person name="Lipzen A."/>
            <person name="Lutzoni F."/>
            <person name="Magnuson J."/>
            <person name="Mondo S."/>
            <person name="Nolan M."/>
            <person name="Ohm R."/>
            <person name="Pangilinan J."/>
            <person name="Park H.-J."/>
            <person name="Ramirez L."/>
            <person name="Alfaro M."/>
            <person name="Sun H."/>
            <person name="Tritt A."/>
            <person name="Yoshinaga Y."/>
            <person name="Zwiers L.-H."/>
            <person name="Turgeon B."/>
            <person name="Goodwin S."/>
            <person name="Spatafora J."/>
            <person name="Crous P."/>
            <person name="Grigoriev I."/>
        </authorList>
    </citation>
    <scope>NUCLEOTIDE SEQUENCE</scope>
    <source>
        <strain evidence="2">SCOH1-5</strain>
    </source>
</reference>
<evidence type="ECO:0000313" key="3">
    <source>
        <dbReference type="Proteomes" id="UP000799539"/>
    </source>
</evidence>
<dbReference type="Pfam" id="PF00856">
    <property type="entry name" value="SET"/>
    <property type="match status" value="1"/>
</dbReference>
<proteinExistence type="predicted"/>
<dbReference type="InterPro" id="IPR053185">
    <property type="entry name" value="SET_domain_protein"/>
</dbReference>
<dbReference type="EMBL" id="ML992662">
    <property type="protein sequence ID" value="KAF2217481.1"/>
    <property type="molecule type" value="Genomic_DNA"/>
</dbReference>
<protein>
    <recommendedName>
        <fullName evidence="1">SET domain-containing protein</fullName>
    </recommendedName>
</protein>
<sequence>MDQAGPSMSNDRFYEIRHAGRKGRGAFALKNIVAGTRILIDPPLFVIEKDEDDITIHDVASKMSTLSPAARKHFETLPIAANFVGSPTAVQHYGRFHLSKFRMHDAKSWGCFAHASRFNNSCLPNCAVSSTTIGAKQLYVTRSVSAGEELTFAYTQILQYMTTFERDCFLRPQFGGSPCICELCCLPPEQRSLSDMRRKLMRHLLFLVRDGRDLDGGAPMPITTSSFSPLPTFENDSEPAGYFTALAEEEGVGGVLVWSMYAKGTRDLINHFVNEGIMEIPESAMRTASLWMRRACHMKVVFRGNTDVFRKITDDVFDQLAKLVAALERSGGLFQAAEL</sequence>
<dbReference type="PANTHER" id="PTHR47332:SF2">
    <property type="entry name" value="SET-6"/>
    <property type="match status" value="1"/>
</dbReference>
<feature type="domain" description="SET" evidence="1">
    <location>
        <begin position="11"/>
        <end position="155"/>
    </location>
</feature>
<evidence type="ECO:0000259" key="1">
    <source>
        <dbReference type="PROSITE" id="PS50280"/>
    </source>
</evidence>